<keyword evidence="5" id="KW-1185">Reference proteome</keyword>
<evidence type="ECO:0000259" key="3">
    <source>
        <dbReference type="SMART" id="SM00458"/>
    </source>
</evidence>
<reference evidence="4 5" key="1">
    <citation type="submission" date="2019-12" db="EMBL/GenBank/DDBJ databases">
        <authorList>
            <person name="Floudas D."/>
            <person name="Bentzer J."/>
            <person name="Ahren D."/>
            <person name="Johansson T."/>
            <person name="Persson P."/>
            <person name="Tunlid A."/>
        </authorList>
    </citation>
    <scope>NUCLEOTIDE SEQUENCE [LARGE SCALE GENOMIC DNA]</scope>
    <source>
        <strain evidence="4 5">CBS 102.39</strain>
    </source>
</reference>
<dbReference type="InterPro" id="IPR000772">
    <property type="entry name" value="Ricin_B_lectin"/>
</dbReference>
<evidence type="ECO:0000256" key="1">
    <source>
        <dbReference type="SAM" id="Phobius"/>
    </source>
</evidence>
<dbReference type="PROSITE" id="PS50231">
    <property type="entry name" value="RICIN_B_LECTIN"/>
    <property type="match status" value="1"/>
</dbReference>
<feature type="transmembrane region" description="Helical" evidence="1">
    <location>
        <begin position="53"/>
        <end position="72"/>
    </location>
</feature>
<dbReference type="EMBL" id="JAACJL010000018">
    <property type="protein sequence ID" value="KAF4618235.1"/>
    <property type="molecule type" value="Genomic_DNA"/>
</dbReference>
<dbReference type="SMART" id="SM00458">
    <property type="entry name" value="RICIN"/>
    <property type="match status" value="1"/>
</dbReference>
<keyword evidence="1" id="KW-0812">Transmembrane</keyword>
<feature type="domain" description="Ricin B lectin" evidence="3">
    <location>
        <begin position="252"/>
        <end position="384"/>
    </location>
</feature>
<sequence length="384" mass="40865">MHAKLVSISAFVTLAAASSASSLFASIPATQCNTGSLLCCNSTELASSPSTTLLGLFGLLGINPASVSGLVGVTSLHRLTFIILSISVACAGLAVASPILQPRQGLTRTYVVHNKCPKQINLFVGGQQVNTLPTGGSLTRVDNVAAGFWYTDLNGGRYTGVGTTRAAFSTQEEYWLIKDPGSINTGLSVAPRHVFVPPDECVPVTCNDTVCPQAFTGVPQDFPFPTSGPVFTCPFSNTTFDLTFCPDGKLPPNQGIAIHPNADASKCLDVRGAVFANGTPVQIFDCNGTPAQNWFFVRGSTKVQLANTNFCLDAGSNPANGVGLKIWQCFDNLPAQQWFFTNDNRIALENQGQCVDLTNGILTNANQVQTWKCTDFNTNQIWNI</sequence>
<proteinExistence type="predicted"/>
<evidence type="ECO:0000313" key="4">
    <source>
        <dbReference type="EMBL" id="KAF4618235.1"/>
    </source>
</evidence>
<name>A0A8H4QX02_9AGAR</name>
<protein>
    <recommendedName>
        <fullName evidence="3">Ricin B lectin domain-containing protein</fullName>
    </recommendedName>
</protein>
<dbReference type="CDD" id="cd23507">
    <property type="entry name" value="hydrophobin_I"/>
    <property type="match status" value="1"/>
</dbReference>
<dbReference type="InterPro" id="IPR035992">
    <property type="entry name" value="Ricin_B-like_lectins"/>
</dbReference>
<accession>A0A8H4QX02</accession>
<organism evidence="4 5">
    <name type="scientific">Agrocybe pediades</name>
    <dbReference type="NCBI Taxonomy" id="84607"/>
    <lineage>
        <taxon>Eukaryota</taxon>
        <taxon>Fungi</taxon>
        <taxon>Dikarya</taxon>
        <taxon>Basidiomycota</taxon>
        <taxon>Agaricomycotina</taxon>
        <taxon>Agaricomycetes</taxon>
        <taxon>Agaricomycetidae</taxon>
        <taxon>Agaricales</taxon>
        <taxon>Agaricineae</taxon>
        <taxon>Strophariaceae</taxon>
        <taxon>Agrocybe</taxon>
    </lineage>
</organism>
<dbReference type="Gene3D" id="2.80.10.50">
    <property type="match status" value="1"/>
</dbReference>
<keyword evidence="2" id="KW-0732">Signal</keyword>
<feature type="transmembrane region" description="Helical" evidence="1">
    <location>
        <begin position="79"/>
        <end position="100"/>
    </location>
</feature>
<dbReference type="AlphaFoldDB" id="A0A8H4QX02"/>
<comment type="caution">
    <text evidence="4">The sequence shown here is derived from an EMBL/GenBank/DDBJ whole genome shotgun (WGS) entry which is preliminary data.</text>
</comment>
<dbReference type="Pfam" id="PF00652">
    <property type="entry name" value="Ricin_B_lectin"/>
    <property type="match status" value="1"/>
</dbReference>
<evidence type="ECO:0000256" key="2">
    <source>
        <dbReference type="SAM" id="SignalP"/>
    </source>
</evidence>
<feature type="chain" id="PRO_5034654975" description="Ricin B lectin domain-containing protein" evidence="2">
    <location>
        <begin position="18"/>
        <end position="384"/>
    </location>
</feature>
<gene>
    <name evidence="4" type="ORF">D9613_011557</name>
</gene>
<dbReference type="Proteomes" id="UP000521872">
    <property type="component" value="Unassembled WGS sequence"/>
</dbReference>
<keyword evidence="1" id="KW-0472">Membrane</keyword>
<dbReference type="CDD" id="cd00161">
    <property type="entry name" value="beta-trefoil_Ricin-like"/>
    <property type="match status" value="1"/>
</dbReference>
<dbReference type="SUPFAM" id="SSF50370">
    <property type="entry name" value="Ricin B-like lectins"/>
    <property type="match status" value="1"/>
</dbReference>
<evidence type="ECO:0000313" key="5">
    <source>
        <dbReference type="Proteomes" id="UP000521872"/>
    </source>
</evidence>
<feature type="signal peptide" evidence="2">
    <location>
        <begin position="1"/>
        <end position="17"/>
    </location>
</feature>
<keyword evidence="1" id="KW-1133">Transmembrane helix</keyword>